<accession>A0ABD2LW22</accession>
<protein>
    <submittedName>
        <fullName evidence="2">Uncharacterized protein</fullName>
    </submittedName>
</protein>
<dbReference type="Proteomes" id="UP001620626">
    <property type="component" value="Unassembled WGS sequence"/>
</dbReference>
<name>A0ABD2LW22_9BILA</name>
<comment type="caution">
    <text evidence="2">The sequence shown here is derived from an EMBL/GenBank/DDBJ whole genome shotgun (WGS) entry which is preliminary data.</text>
</comment>
<dbReference type="AlphaFoldDB" id="A0ABD2LW22"/>
<evidence type="ECO:0000313" key="2">
    <source>
        <dbReference type="EMBL" id="KAL3119452.1"/>
    </source>
</evidence>
<feature type="signal peptide" evidence="1">
    <location>
        <begin position="1"/>
        <end position="27"/>
    </location>
</feature>
<evidence type="ECO:0000256" key="1">
    <source>
        <dbReference type="SAM" id="SignalP"/>
    </source>
</evidence>
<evidence type="ECO:0000313" key="3">
    <source>
        <dbReference type="Proteomes" id="UP001620626"/>
    </source>
</evidence>
<gene>
    <name evidence="2" type="ORF">niasHT_008639</name>
</gene>
<keyword evidence="1" id="KW-0732">Signal</keyword>
<reference evidence="2 3" key="1">
    <citation type="submission" date="2024-10" db="EMBL/GenBank/DDBJ databases">
        <authorList>
            <person name="Kim D."/>
        </authorList>
    </citation>
    <scope>NUCLEOTIDE SEQUENCE [LARGE SCALE GENOMIC DNA]</scope>
    <source>
        <strain evidence="2">BH-2024</strain>
    </source>
</reference>
<sequence length="81" mass="8661">MNKFSQILFTTVLLVLIVHFAISSTNGQTSCTWANGCSGNCQTFSCGFATQQSDCVCPALPKLFGELGLSGANRRQDQQAP</sequence>
<proteinExistence type="predicted"/>
<organism evidence="2 3">
    <name type="scientific">Heterodera trifolii</name>
    <dbReference type="NCBI Taxonomy" id="157864"/>
    <lineage>
        <taxon>Eukaryota</taxon>
        <taxon>Metazoa</taxon>
        <taxon>Ecdysozoa</taxon>
        <taxon>Nematoda</taxon>
        <taxon>Chromadorea</taxon>
        <taxon>Rhabditida</taxon>
        <taxon>Tylenchina</taxon>
        <taxon>Tylenchomorpha</taxon>
        <taxon>Tylenchoidea</taxon>
        <taxon>Heteroderidae</taxon>
        <taxon>Heteroderinae</taxon>
        <taxon>Heterodera</taxon>
    </lineage>
</organism>
<feature type="chain" id="PRO_5044749743" evidence="1">
    <location>
        <begin position="28"/>
        <end position="81"/>
    </location>
</feature>
<dbReference type="EMBL" id="JBICBT010000245">
    <property type="protein sequence ID" value="KAL3119452.1"/>
    <property type="molecule type" value="Genomic_DNA"/>
</dbReference>
<keyword evidence="3" id="KW-1185">Reference proteome</keyword>